<dbReference type="InterPro" id="IPR026037">
    <property type="entry name" value="PgpA"/>
</dbReference>
<dbReference type="OrthoDB" id="9804091at2"/>
<evidence type="ECO:0000259" key="2">
    <source>
        <dbReference type="Pfam" id="PF04608"/>
    </source>
</evidence>
<dbReference type="RefSeq" id="WP_078808724.1">
    <property type="nucleotide sequence ID" value="NZ_FUWM01000003.1"/>
</dbReference>
<dbReference type="CDD" id="cd06971">
    <property type="entry name" value="PgpA"/>
    <property type="match status" value="1"/>
</dbReference>
<evidence type="ECO:0000313" key="4">
    <source>
        <dbReference type="Proteomes" id="UP000190625"/>
    </source>
</evidence>
<feature type="domain" description="YutG/PgpA" evidence="2">
    <location>
        <begin position="9"/>
        <end position="143"/>
    </location>
</feature>
<reference evidence="4" key="1">
    <citation type="submission" date="2017-02" db="EMBL/GenBank/DDBJ databases">
        <authorList>
            <person name="Varghese N."/>
            <person name="Submissions S."/>
        </authorList>
    </citation>
    <scope>NUCLEOTIDE SEQUENCE [LARGE SCALE GENOMIC DNA]</scope>
    <source>
        <strain evidence="4">ATCC BAA-73</strain>
    </source>
</reference>
<name>A0A1T4JM75_9FIRM</name>
<dbReference type="AlphaFoldDB" id="A0A1T4JM75"/>
<evidence type="ECO:0000313" key="3">
    <source>
        <dbReference type="EMBL" id="SJZ31272.1"/>
    </source>
</evidence>
<dbReference type="EMBL" id="FUWM01000003">
    <property type="protein sequence ID" value="SJZ31272.1"/>
    <property type="molecule type" value="Genomic_DNA"/>
</dbReference>
<keyword evidence="4" id="KW-1185">Reference proteome</keyword>
<gene>
    <name evidence="3" type="ORF">SAMN02745118_00193</name>
</gene>
<dbReference type="InterPro" id="IPR036681">
    <property type="entry name" value="PgpA-like_sf"/>
</dbReference>
<keyword evidence="1" id="KW-1133">Transmembrane helix</keyword>
<dbReference type="PANTHER" id="PTHR36305:SF1">
    <property type="entry name" value="PHOSPHATIDYLGLYCEROPHOSPHATASE A"/>
    <property type="match status" value="1"/>
</dbReference>
<feature type="transmembrane region" description="Helical" evidence="1">
    <location>
        <begin position="83"/>
        <end position="105"/>
    </location>
</feature>
<keyword evidence="1" id="KW-0472">Membrane</keyword>
<dbReference type="GO" id="GO:0006629">
    <property type="term" value="P:lipid metabolic process"/>
    <property type="evidence" value="ECO:0007669"/>
    <property type="project" value="InterPro"/>
</dbReference>
<feature type="transmembrane region" description="Helical" evidence="1">
    <location>
        <begin position="20"/>
        <end position="39"/>
    </location>
</feature>
<proteinExistence type="predicted"/>
<keyword evidence="1" id="KW-0812">Transmembrane</keyword>
<dbReference type="SUPFAM" id="SSF101307">
    <property type="entry name" value="YutG-like"/>
    <property type="match status" value="1"/>
</dbReference>
<organism evidence="3 4">
    <name type="scientific">Selenihalanaerobacter shriftii</name>
    <dbReference type="NCBI Taxonomy" id="142842"/>
    <lineage>
        <taxon>Bacteria</taxon>
        <taxon>Bacillati</taxon>
        <taxon>Bacillota</taxon>
        <taxon>Clostridia</taxon>
        <taxon>Halanaerobiales</taxon>
        <taxon>Halobacteroidaceae</taxon>
        <taxon>Selenihalanaerobacter</taxon>
    </lineage>
</organism>
<evidence type="ECO:0000256" key="1">
    <source>
        <dbReference type="SAM" id="Phobius"/>
    </source>
</evidence>
<dbReference type="Pfam" id="PF04608">
    <property type="entry name" value="PgpA"/>
    <property type="match status" value="1"/>
</dbReference>
<dbReference type="PIRSF" id="PIRSF006162">
    <property type="entry name" value="PgpA"/>
    <property type="match status" value="1"/>
</dbReference>
<dbReference type="InterPro" id="IPR007686">
    <property type="entry name" value="YutG/PgpA"/>
</dbReference>
<dbReference type="Proteomes" id="UP000190625">
    <property type="component" value="Unassembled WGS sequence"/>
</dbReference>
<accession>A0A1T4JM75</accession>
<sequence>MHNKNLIKFLASGFYSGLSPIAPGTAGTVVAAVLAGVWLQKYTINLPLILVLTLVGIVISHWAEELYGEKDCQKIVIDEWAGYFVAMFGLGINMLIPAFILFRIFDITKPSPIRNLQEFHGGIGIMLDDILAGIMANLLIRLILAFV</sequence>
<feature type="transmembrane region" description="Helical" evidence="1">
    <location>
        <begin position="46"/>
        <end position="63"/>
    </location>
</feature>
<protein>
    <submittedName>
        <fullName evidence="3">Phosphatidylglycerophosphatase A</fullName>
    </submittedName>
</protein>
<dbReference type="PANTHER" id="PTHR36305">
    <property type="entry name" value="PHOSPHATIDYLGLYCEROPHOSPHATASE A"/>
    <property type="match status" value="1"/>
</dbReference>
<dbReference type="GO" id="GO:0008962">
    <property type="term" value="F:phosphatidylglycerophosphatase activity"/>
    <property type="evidence" value="ECO:0007669"/>
    <property type="project" value="InterPro"/>
</dbReference>
<dbReference type="STRING" id="142842.SAMN02745118_00193"/>